<evidence type="ECO:0000256" key="8">
    <source>
        <dbReference type="ARBA" id="ARBA00022448"/>
    </source>
</evidence>
<reference evidence="25 26" key="1">
    <citation type="submission" date="2019-11" db="EMBL/GenBank/DDBJ databases">
        <title>Draft genome sequences of five Paenibacillus species of dairy origin.</title>
        <authorList>
            <person name="Olajide A.M."/>
            <person name="Chen S."/>
            <person name="Lapointe G."/>
        </authorList>
    </citation>
    <scope>NUCLEOTIDE SEQUENCE [LARGE SCALE GENOMIC DNA]</scope>
    <source>
        <strain evidence="25 26">3CT49</strain>
    </source>
</reference>
<dbReference type="SUPFAM" id="SSF52009">
    <property type="entry name" value="Phosphohistidine domain"/>
    <property type="match status" value="1"/>
</dbReference>
<evidence type="ECO:0000256" key="1">
    <source>
        <dbReference type="ARBA" id="ARBA00000683"/>
    </source>
</evidence>
<evidence type="ECO:0000259" key="24">
    <source>
        <dbReference type="Pfam" id="PF05524"/>
    </source>
</evidence>
<feature type="domain" description="PEP-utilising enzyme C-terminal" evidence="23">
    <location>
        <begin position="251"/>
        <end position="540"/>
    </location>
</feature>
<evidence type="ECO:0000256" key="14">
    <source>
        <dbReference type="ARBA" id="ARBA00022777"/>
    </source>
</evidence>
<dbReference type="EMBL" id="WNZZ01000028">
    <property type="protein sequence ID" value="MUG25653.1"/>
    <property type="molecule type" value="Genomic_DNA"/>
</dbReference>
<dbReference type="GO" id="GO:0008965">
    <property type="term" value="F:phosphoenolpyruvate-protein phosphotransferase activity"/>
    <property type="evidence" value="ECO:0007669"/>
    <property type="project" value="UniProtKB-EC"/>
</dbReference>
<evidence type="ECO:0000256" key="10">
    <source>
        <dbReference type="ARBA" id="ARBA00022597"/>
    </source>
</evidence>
<feature type="binding site" evidence="19">
    <location>
        <position position="465"/>
    </location>
    <ligand>
        <name>phosphoenolpyruvate</name>
        <dbReference type="ChEBI" id="CHEBI:58702"/>
    </ligand>
</feature>
<protein>
    <recommendedName>
        <fullName evidence="7 17">Phosphoenolpyruvate-protein phosphotransferase</fullName>
        <ecNumber evidence="6 17">2.7.3.9</ecNumber>
    </recommendedName>
    <alternativeName>
        <fullName evidence="16 17">Phosphotransferase system, enzyme I</fullName>
    </alternativeName>
</protein>
<dbReference type="InterPro" id="IPR036618">
    <property type="entry name" value="PtsI_HPr-bd_sf"/>
</dbReference>
<dbReference type="Gene3D" id="3.50.30.10">
    <property type="entry name" value="Phosphohistidine domain"/>
    <property type="match status" value="1"/>
</dbReference>
<evidence type="ECO:0000256" key="21">
    <source>
        <dbReference type="SAM" id="Coils"/>
    </source>
</evidence>
<dbReference type="EC" id="2.7.3.9" evidence="6 17"/>
<dbReference type="PANTHER" id="PTHR46244:SF3">
    <property type="entry name" value="PHOSPHOENOLPYRUVATE-PROTEIN PHOSPHOTRANSFERASE"/>
    <property type="match status" value="1"/>
</dbReference>
<gene>
    <name evidence="25" type="primary">ptsP</name>
    <name evidence="25" type="ORF">GNQ08_25155</name>
</gene>
<evidence type="ECO:0000256" key="9">
    <source>
        <dbReference type="ARBA" id="ARBA00022490"/>
    </source>
</evidence>
<feature type="binding site" evidence="19">
    <location>
        <position position="332"/>
    </location>
    <ligand>
        <name>phosphoenolpyruvate</name>
        <dbReference type="ChEBI" id="CHEBI:58702"/>
    </ligand>
</feature>
<accession>A0A6N8F4B0</accession>
<evidence type="ECO:0000256" key="3">
    <source>
        <dbReference type="ARBA" id="ARBA00002728"/>
    </source>
</evidence>
<dbReference type="Pfam" id="PF05524">
    <property type="entry name" value="PEP-utilisers_N"/>
    <property type="match status" value="1"/>
</dbReference>
<organism evidence="25 26">
    <name type="scientific">Paenibacillus macerans</name>
    <name type="common">Bacillus macerans</name>
    <dbReference type="NCBI Taxonomy" id="44252"/>
    <lineage>
        <taxon>Bacteria</taxon>
        <taxon>Bacillati</taxon>
        <taxon>Bacillota</taxon>
        <taxon>Bacilli</taxon>
        <taxon>Bacillales</taxon>
        <taxon>Paenibacillaceae</taxon>
        <taxon>Paenibacillus</taxon>
    </lineage>
</organism>
<keyword evidence="8 17" id="KW-0813">Transport</keyword>
<dbReference type="FunFam" id="3.20.20.60:FF:000007">
    <property type="entry name" value="Phosphoenolpyruvate-protein phosphotransferase"/>
    <property type="match status" value="1"/>
</dbReference>
<dbReference type="PANTHER" id="PTHR46244">
    <property type="entry name" value="PHOSPHOENOLPYRUVATE-PROTEIN PHOSPHOTRANSFERASE"/>
    <property type="match status" value="1"/>
</dbReference>
<dbReference type="InterPro" id="IPR023151">
    <property type="entry name" value="PEP_util_CS"/>
</dbReference>
<feature type="binding site" evidence="20">
    <location>
        <position position="431"/>
    </location>
    <ligand>
        <name>Mg(2+)</name>
        <dbReference type="ChEBI" id="CHEBI:18420"/>
    </ligand>
</feature>
<dbReference type="InterPro" id="IPR036637">
    <property type="entry name" value="Phosphohistidine_dom_sf"/>
</dbReference>
<dbReference type="GO" id="GO:0016301">
    <property type="term" value="F:kinase activity"/>
    <property type="evidence" value="ECO:0007669"/>
    <property type="project" value="UniProtKB-KW"/>
</dbReference>
<dbReference type="GO" id="GO:0046872">
    <property type="term" value="F:metal ion binding"/>
    <property type="evidence" value="ECO:0007669"/>
    <property type="project" value="UniProtKB-KW"/>
</dbReference>
<dbReference type="SUPFAM" id="SSF51621">
    <property type="entry name" value="Phosphoenolpyruvate/pyruvate domain"/>
    <property type="match status" value="1"/>
</dbReference>
<comment type="caution">
    <text evidence="25">The sequence shown here is derived from an EMBL/GenBank/DDBJ whole genome shotgun (WGS) entry which is preliminary data.</text>
</comment>
<keyword evidence="11 17" id="KW-0808">Transferase</keyword>
<dbReference type="InterPro" id="IPR015813">
    <property type="entry name" value="Pyrv/PenolPyrv_kinase-like_dom"/>
</dbReference>
<dbReference type="PRINTS" id="PR01736">
    <property type="entry name" value="PHPHTRNFRASE"/>
</dbReference>
<keyword evidence="25" id="KW-0670">Pyruvate</keyword>
<dbReference type="AlphaFoldDB" id="A0A6N8F4B0"/>
<comment type="similarity">
    <text evidence="5 17">Belongs to the PEP-utilizing enzyme family.</text>
</comment>
<evidence type="ECO:0000256" key="2">
    <source>
        <dbReference type="ARBA" id="ARBA00001946"/>
    </source>
</evidence>
<sequence>MLKIDGIAASAGVAIAAAFKLEHPDFTVKRRDASDPVAELAKLDEALAKSQQELEAIKERTLQELGEKKAEIFESHLLILNDPELLDPVREKISSEKVNAEYALDETANQFIAMFENMKSAYLQERAADMRDVTKRVLTHLLGLTYVNPAEIDREVIVIAEDLTPSDTAQLNRKYVKGFTTNIGGRTSHSAIMARSLEIPAVVGTKEVLGKVNNGDLVIVDGLDGLVIINPSDDVVKEYTQKRDDHLKQIEEWKKLREVATTSKDGVHVELAANIGTPNDVAGVLDNGGEAVGLYRTEFLYMGRTELPSEEVQFNAYKTVLEKMEGKPVVVRTLDIGGDKELPYLNLPKEMNPFLGFRAIRLCLEQKDLFRTQLRALLRASVYGTLRIMFPMIATLDEFRAAKAVLQEEKEKLTAEGVKVADDIQLGIMVEIPSTAVMADQFAKEVDFFSIGTNDLIQYTMAADRMNERVSYLYQPYNPAILRLVKMVIDAAHKEGKWAGMCGEMAGDKVAIPLLLGLGLDEFSMSATSILPARSQISKLSKTEMEALAAKALQMRTAEEVVELVRGIGE</sequence>
<dbReference type="InterPro" id="IPR050499">
    <property type="entry name" value="PEP-utilizing_PTS_enzyme"/>
</dbReference>
<dbReference type="GO" id="GO:0005737">
    <property type="term" value="C:cytoplasm"/>
    <property type="evidence" value="ECO:0007669"/>
    <property type="project" value="UniProtKB-SubCell"/>
</dbReference>
<evidence type="ECO:0000256" key="15">
    <source>
        <dbReference type="ARBA" id="ARBA00022842"/>
    </source>
</evidence>
<evidence type="ECO:0000313" key="26">
    <source>
        <dbReference type="Proteomes" id="UP000442469"/>
    </source>
</evidence>
<evidence type="ECO:0000256" key="16">
    <source>
        <dbReference type="ARBA" id="ARBA00033235"/>
    </source>
</evidence>
<dbReference type="Pfam" id="PF02896">
    <property type="entry name" value="PEP-utilizers_C"/>
    <property type="match status" value="1"/>
</dbReference>
<evidence type="ECO:0000256" key="18">
    <source>
        <dbReference type="PIRSR" id="PIRSR000732-1"/>
    </source>
</evidence>
<dbReference type="InterPro" id="IPR008731">
    <property type="entry name" value="PTS_EIN"/>
</dbReference>
<evidence type="ECO:0000313" key="25">
    <source>
        <dbReference type="EMBL" id="MUG25653.1"/>
    </source>
</evidence>
<proteinExistence type="inferred from homology"/>
<evidence type="ECO:0000256" key="19">
    <source>
        <dbReference type="PIRSR" id="PIRSR000732-2"/>
    </source>
</evidence>
<comment type="subcellular location">
    <subcellularLocation>
        <location evidence="4 17">Cytoplasm</location>
    </subcellularLocation>
</comment>
<keyword evidence="15 17" id="KW-0460">Magnesium</keyword>
<dbReference type="NCBIfam" id="TIGR01417">
    <property type="entry name" value="PTS_I_fam"/>
    <property type="match status" value="1"/>
</dbReference>
<dbReference type="GO" id="GO:0009401">
    <property type="term" value="P:phosphoenolpyruvate-dependent sugar phosphotransferase system"/>
    <property type="evidence" value="ECO:0007669"/>
    <property type="project" value="UniProtKB-KW"/>
</dbReference>
<feature type="domain" description="PEP-utilising enzyme mobile" evidence="22">
    <location>
        <begin position="153"/>
        <end position="225"/>
    </location>
</feature>
<evidence type="ECO:0000256" key="11">
    <source>
        <dbReference type="ARBA" id="ARBA00022679"/>
    </source>
</evidence>
<dbReference type="RefSeq" id="WP_155621119.1">
    <property type="nucleotide sequence ID" value="NZ_BOSD01000018.1"/>
</dbReference>
<dbReference type="Gene3D" id="3.20.20.60">
    <property type="entry name" value="Phosphoenolpyruvate-binding domains"/>
    <property type="match status" value="1"/>
</dbReference>
<feature type="binding site" evidence="19">
    <location>
        <begin position="454"/>
        <end position="455"/>
    </location>
    <ligand>
        <name>phosphoenolpyruvate</name>
        <dbReference type="ChEBI" id="CHEBI:58702"/>
    </ligand>
</feature>
<dbReference type="PROSITE" id="PS00370">
    <property type="entry name" value="PEP_ENZYMES_PHOS_SITE"/>
    <property type="match status" value="1"/>
</dbReference>
<dbReference type="InterPro" id="IPR024692">
    <property type="entry name" value="PTS_EI"/>
</dbReference>
<evidence type="ECO:0000256" key="20">
    <source>
        <dbReference type="PIRSR" id="PIRSR000732-3"/>
    </source>
</evidence>
<keyword evidence="13 17" id="KW-0479">Metal-binding</keyword>
<feature type="active site" description="Tele-phosphohistidine intermediate" evidence="18">
    <location>
        <position position="189"/>
    </location>
</feature>
<keyword evidence="14 17" id="KW-0418">Kinase</keyword>
<keyword evidence="9 17" id="KW-0963">Cytoplasm</keyword>
<dbReference type="InterPro" id="IPR006318">
    <property type="entry name" value="PTS_EI-like"/>
</dbReference>
<evidence type="ECO:0000259" key="22">
    <source>
        <dbReference type="Pfam" id="PF00391"/>
    </source>
</evidence>
<evidence type="ECO:0000256" key="17">
    <source>
        <dbReference type="PIRNR" id="PIRNR000732"/>
    </source>
</evidence>
<evidence type="ECO:0000256" key="6">
    <source>
        <dbReference type="ARBA" id="ARBA00012232"/>
    </source>
</evidence>
<dbReference type="SUPFAM" id="SSF47831">
    <property type="entry name" value="Enzyme I of the PEP:sugar phosphotransferase system HPr-binding (sub)domain"/>
    <property type="match status" value="1"/>
</dbReference>
<dbReference type="PROSITE" id="PS00742">
    <property type="entry name" value="PEP_ENZYMES_2"/>
    <property type="match status" value="1"/>
</dbReference>
<comment type="catalytic activity">
    <reaction evidence="1 17">
        <text>L-histidyl-[protein] + phosphoenolpyruvate = N(pros)-phospho-L-histidyl-[protein] + pyruvate</text>
        <dbReference type="Rhea" id="RHEA:23880"/>
        <dbReference type="Rhea" id="RHEA-COMP:9745"/>
        <dbReference type="Rhea" id="RHEA-COMP:9746"/>
        <dbReference type="ChEBI" id="CHEBI:15361"/>
        <dbReference type="ChEBI" id="CHEBI:29979"/>
        <dbReference type="ChEBI" id="CHEBI:58702"/>
        <dbReference type="ChEBI" id="CHEBI:64837"/>
        <dbReference type="EC" id="2.7.3.9"/>
    </reaction>
</comment>
<dbReference type="InterPro" id="IPR040442">
    <property type="entry name" value="Pyrv_kinase-like_dom_sf"/>
</dbReference>
<name>A0A6N8F4B0_PAEMA</name>
<feature type="coiled-coil region" evidence="21">
    <location>
        <begin position="40"/>
        <end position="71"/>
    </location>
</feature>
<evidence type="ECO:0000256" key="13">
    <source>
        <dbReference type="ARBA" id="ARBA00022723"/>
    </source>
</evidence>
<evidence type="ECO:0000256" key="12">
    <source>
        <dbReference type="ARBA" id="ARBA00022683"/>
    </source>
</evidence>
<comment type="cofactor">
    <cofactor evidence="2 17 20">
        <name>Mg(2+)</name>
        <dbReference type="ChEBI" id="CHEBI:18420"/>
    </cofactor>
</comment>
<evidence type="ECO:0000256" key="7">
    <source>
        <dbReference type="ARBA" id="ARBA00016544"/>
    </source>
</evidence>
<evidence type="ECO:0000256" key="5">
    <source>
        <dbReference type="ARBA" id="ARBA00007837"/>
    </source>
</evidence>
<keyword evidence="10 17" id="KW-0762">Sugar transport</keyword>
<evidence type="ECO:0000259" key="23">
    <source>
        <dbReference type="Pfam" id="PF02896"/>
    </source>
</evidence>
<feature type="binding site" evidence="20">
    <location>
        <position position="455"/>
    </location>
    <ligand>
        <name>Mg(2+)</name>
        <dbReference type="ChEBI" id="CHEBI:18420"/>
    </ligand>
</feature>
<dbReference type="Gene3D" id="1.10.274.10">
    <property type="entry name" value="PtsI, HPr-binding domain"/>
    <property type="match status" value="1"/>
</dbReference>
<dbReference type="Proteomes" id="UP000442469">
    <property type="component" value="Unassembled WGS sequence"/>
</dbReference>
<comment type="function">
    <text evidence="3 17">General (non sugar-specific) component of the phosphoenolpyruvate-dependent sugar phosphotransferase system (sugar PTS). This major carbohydrate active-transport system catalyzes the phosphorylation of incoming sugar substrates concomitantly with their translocation across the cell membrane. Enzyme I transfers the phosphoryl group from phosphoenolpyruvate (PEP) to the phosphoryl carrier protein (HPr).</text>
</comment>
<keyword evidence="21" id="KW-0175">Coiled coil</keyword>
<evidence type="ECO:0000256" key="4">
    <source>
        <dbReference type="ARBA" id="ARBA00004496"/>
    </source>
</evidence>
<dbReference type="PIRSF" id="PIRSF000732">
    <property type="entry name" value="PTS_enzyme_I"/>
    <property type="match status" value="1"/>
</dbReference>
<dbReference type="Pfam" id="PF00391">
    <property type="entry name" value="PEP-utilizers"/>
    <property type="match status" value="1"/>
</dbReference>
<keyword evidence="12 17" id="KW-0598">Phosphotransferase system</keyword>
<dbReference type="InterPro" id="IPR018274">
    <property type="entry name" value="PEP_util_AS"/>
</dbReference>
<feature type="binding site" evidence="19">
    <location>
        <position position="296"/>
    </location>
    <ligand>
        <name>phosphoenolpyruvate</name>
        <dbReference type="ChEBI" id="CHEBI:58702"/>
    </ligand>
</feature>
<dbReference type="InterPro" id="IPR000121">
    <property type="entry name" value="PEP_util_C"/>
</dbReference>
<feature type="active site" description="Proton donor" evidence="18">
    <location>
        <position position="502"/>
    </location>
</feature>
<dbReference type="InterPro" id="IPR008279">
    <property type="entry name" value="PEP-util_enz_mobile_dom"/>
</dbReference>
<feature type="domain" description="Phosphotransferase system enzyme I N-terminal" evidence="24">
    <location>
        <begin position="6"/>
        <end position="126"/>
    </location>
</feature>